<dbReference type="InterPro" id="IPR013525">
    <property type="entry name" value="ABC2_TM"/>
</dbReference>
<organism evidence="8 9">
    <name type="scientific">Exophiala aquamarina CBS 119918</name>
    <dbReference type="NCBI Taxonomy" id="1182545"/>
    <lineage>
        <taxon>Eukaryota</taxon>
        <taxon>Fungi</taxon>
        <taxon>Dikarya</taxon>
        <taxon>Ascomycota</taxon>
        <taxon>Pezizomycotina</taxon>
        <taxon>Eurotiomycetes</taxon>
        <taxon>Chaetothyriomycetidae</taxon>
        <taxon>Chaetothyriales</taxon>
        <taxon>Herpotrichiellaceae</taxon>
        <taxon>Exophiala</taxon>
    </lineage>
</organism>
<dbReference type="GO" id="GO:0140359">
    <property type="term" value="F:ABC-type transporter activity"/>
    <property type="evidence" value="ECO:0007669"/>
    <property type="project" value="InterPro"/>
</dbReference>
<gene>
    <name evidence="8" type="ORF">A1O9_02526</name>
</gene>
<keyword evidence="4 6" id="KW-1133">Transmembrane helix</keyword>
<comment type="subcellular location">
    <subcellularLocation>
        <location evidence="1">Membrane</location>
        <topology evidence="1">Multi-pass membrane protein</topology>
    </subcellularLocation>
</comment>
<keyword evidence="5 6" id="KW-0472">Membrane</keyword>
<evidence type="ECO:0000256" key="5">
    <source>
        <dbReference type="ARBA" id="ARBA00023136"/>
    </source>
</evidence>
<sequence>MLFYEFLYTGIGQFIAAYAPNAVFASLANPLIIGILVSFCGSLVPYSQMHIFWRYWLYWLNPLTYLMGSLLVFATWNDNVECSERDFAIFDTPGNVTCREYLSEYLESARGQLANLTNPNDLSNCRVCEYKTGQGYLYTLNIDHQYQGWRDAAIVVIFAISSYALVYLLMKLRITQSKTTE</sequence>
<dbReference type="GO" id="GO:0016020">
    <property type="term" value="C:membrane"/>
    <property type="evidence" value="ECO:0007669"/>
    <property type="project" value="UniProtKB-SubCell"/>
</dbReference>
<dbReference type="AlphaFoldDB" id="A0A072PMH8"/>
<evidence type="ECO:0000313" key="8">
    <source>
        <dbReference type="EMBL" id="KEF60962.1"/>
    </source>
</evidence>
<dbReference type="RefSeq" id="XP_013263552.1">
    <property type="nucleotide sequence ID" value="XM_013408098.1"/>
</dbReference>
<keyword evidence="2" id="KW-0813">Transport</keyword>
<evidence type="ECO:0000256" key="4">
    <source>
        <dbReference type="ARBA" id="ARBA00022989"/>
    </source>
</evidence>
<feature type="transmembrane region" description="Helical" evidence="6">
    <location>
        <begin position="152"/>
        <end position="170"/>
    </location>
</feature>
<protein>
    <submittedName>
        <fullName evidence="8">ATPase</fullName>
    </submittedName>
</protein>
<evidence type="ECO:0000256" key="6">
    <source>
        <dbReference type="SAM" id="Phobius"/>
    </source>
</evidence>
<evidence type="ECO:0000313" key="9">
    <source>
        <dbReference type="Proteomes" id="UP000027920"/>
    </source>
</evidence>
<dbReference type="STRING" id="1182545.A0A072PMH8"/>
<dbReference type="EMBL" id="AMGV01000002">
    <property type="protein sequence ID" value="KEF60962.1"/>
    <property type="molecule type" value="Genomic_DNA"/>
</dbReference>
<dbReference type="VEuPathDB" id="FungiDB:A1O9_02526"/>
<dbReference type="PANTHER" id="PTHR19241">
    <property type="entry name" value="ATP-BINDING CASSETTE TRANSPORTER"/>
    <property type="match status" value="1"/>
</dbReference>
<feature type="domain" description="ABC-2 type transporter transmembrane" evidence="7">
    <location>
        <begin position="1"/>
        <end position="71"/>
    </location>
</feature>
<proteinExistence type="predicted"/>
<evidence type="ECO:0000256" key="3">
    <source>
        <dbReference type="ARBA" id="ARBA00022692"/>
    </source>
</evidence>
<feature type="transmembrane region" description="Helical" evidence="6">
    <location>
        <begin position="22"/>
        <end position="44"/>
    </location>
</feature>
<dbReference type="OrthoDB" id="4505979at2759"/>
<dbReference type="Pfam" id="PF01061">
    <property type="entry name" value="ABC2_membrane"/>
    <property type="match status" value="1"/>
</dbReference>
<keyword evidence="9" id="KW-1185">Reference proteome</keyword>
<evidence type="ECO:0000256" key="1">
    <source>
        <dbReference type="ARBA" id="ARBA00004141"/>
    </source>
</evidence>
<dbReference type="Proteomes" id="UP000027920">
    <property type="component" value="Unassembled WGS sequence"/>
</dbReference>
<comment type="caution">
    <text evidence="8">The sequence shown here is derived from an EMBL/GenBank/DDBJ whole genome shotgun (WGS) entry which is preliminary data.</text>
</comment>
<evidence type="ECO:0000256" key="2">
    <source>
        <dbReference type="ARBA" id="ARBA00022448"/>
    </source>
</evidence>
<evidence type="ECO:0000259" key="7">
    <source>
        <dbReference type="Pfam" id="PF01061"/>
    </source>
</evidence>
<feature type="transmembrane region" description="Helical" evidence="6">
    <location>
        <begin position="56"/>
        <end position="76"/>
    </location>
</feature>
<keyword evidence="3 6" id="KW-0812">Transmembrane</keyword>
<name>A0A072PMH8_9EURO</name>
<reference evidence="8 9" key="1">
    <citation type="submission" date="2013-03" db="EMBL/GenBank/DDBJ databases">
        <title>The Genome Sequence of Exophiala aquamarina CBS 119918.</title>
        <authorList>
            <consortium name="The Broad Institute Genomics Platform"/>
            <person name="Cuomo C."/>
            <person name="de Hoog S."/>
            <person name="Gorbushina A."/>
            <person name="Walker B."/>
            <person name="Young S.K."/>
            <person name="Zeng Q."/>
            <person name="Gargeya S."/>
            <person name="Fitzgerald M."/>
            <person name="Haas B."/>
            <person name="Abouelleil A."/>
            <person name="Allen A.W."/>
            <person name="Alvarado L."/>
            <person name="Arachchi H.M."/>
            <person name="Berlin A.M."/>
            <person name="Chapman S.B."/>
            <person name="Gainer-Dewar J."/>
            <person name="Goldberg J."/>
            <person name="Griggs A."/>
            <person name="Gujja S."/>
            <person name="Hansen M."/>
            <person name="Howarth C."/>
            <person name="Imamovic A."/>
            <person name="Ireland A."/>
            <person name="Larimer J."/>
            <person name="McCowan C."/>
            <person name="Murphy C."/>
            <person name="Pearson M."/>
            <person name="Poon T.W."/>
            <person name="Priest M."/>
            <person name="Roberts A."/>
            <person name="Saif S."/>
            <person name="Shea T."/>
            <person name="Sisk P."/>
            <person name="Sykes S."/>
            <person name="Wortman J."/>
            <person name="Nusbaum C."/>
            <person name="Birren B."/>
        </authorList>
    </citation>
    <scope>NUCLEOTIDE SEQUENCE [LARGE SCALE GENOMIC DNA]</scope>
    <source>
        <strain evidence="8 9">CBS 119918</strain>
    </source>
</reference>
<dbReference type="GeneID" id="25277468"/>
<accession>A0A072PMH8</accession>
<dbReference type="HOGENOM" id="CLU_082755_0_0_1"/>